<keyword evidence="6" id="KW-0325">Glycoprotein</keyword>
<comment type="subunit">
    <text evidence="8">Laminin is a complex glycoprotein, consisting of three different polypeptide chains (alpha, beta, gamma), which are bound to each other by disulfide bonds into a cross-shaped molecule comprising one long and three short arms with globules at each end.</text>
</comment>
<evidence type="ECO:0000259" key="13">
    <source>
        <dbReference type="PROSITE" id="PS51115"/>
    </source>
</evidence>
<dbReference type="GO" id="GO:0048731">
    <property type="term" value="P:system development"/>
    <property type="evidence" value="ECO:0007669"/>
    <property type="project" value="UniProtKB-ARBA"/>
</dbReference>
<feature type="disulfide bond" evidence="9">
    <location>
        <begin position="942"/>
        <end position="954"/>
    </location>
</feature>
<feature type="disulfide bond" evidence="9">
    <location>
        <begin position="963"/>
        <end position="972"/>
    </location>
</feature>
<feature type="domain" description="Laminin IV type A" evidence="13">
    <location>
        <begin position="521"/>
        <end position="690"/>
    </location>
</feature>
<evidence type="ECO:0000256" key="4">
    <source>
        <dbReference type="ARBA" id="ARBA00022737"/>
    </source>
</evidence>
<feature type="disulfide bond" evidence="9">
    <location>
        <begin position="415"/>
        <end position="424"/>
    </location>
</feature>
<keyword evidence="2" id="KW-0964">Secreted</keyword>
<dbReference type="GO" id="GO:0009888">
    <property type="term" value="P:tissue development"/>
    <property type="evidence" value="ECO:0007669"/>
    <property type="project" value="TreeGrafter"/>
</dbReference>
<dbReference type="FunFam" id="2.10.25.10:FF:000090">
    <property type="entry name" value="laminin subunit alpha"/>
    <property type="match status" value="1"/>
</dbReference>
<keyword evidence="5 9" id="KW-1015">Disulfide bond</keyword>
<feature type="disulfide bond" evidence="9">
    <location>
        <begin position="395"/>
        <end position="407"/>
    </location>
</feature>
<feature type="disulfide bond" evidence="9">
    <location>
        <begin position="465"/>
        <end position="474"/>
    </location>
</feature>
<dbReference type="FunFam" id="2.60.120.260:FF:000018">
    <property type="entry name" value="Laminin subunit gamma 1"/>
    <property type="match status" value="1"/>
</dbReference>
<evidence type="ECO:0000256" key="10">
    <source>
        <dbReference type="SAM" id="Coils"/>
    </source>
</evidence>
<dbReference type="InterPro" id="IPR000742">
    <property type="entry name" value="EGF"/>
</dbReference>
<dbReference type="SMART" id="SM00181">
    <property type="entry name" value="EGF"/>
    <property type="match status" value="4"/>
</dbReference>
<evidence type="ECO:0000259" key="12">
    <source>
        <dbReference type="PROSITE" id="PS50027"/>
    </source>
</evidence>
<feature type="chain" id="PRO_5008580050" description="Laminin subunit gamma-1" evidence="11">
    <location>
        <begin position="19"/>
        <end position="1626"/>
    </location>
</feature>
<feature type="disulfide bond" evidence="9">
    <location>
        <begin position="914"/>
        <end position="923"/>
    </location>
</feature>
<feature type="domain" description="Laminin N-terminal" evidence="14">
    <location>
        <begin position="42"/>
        <end position="279"/>
    </location>
</feature>
<dbReference type="FunFam" id="2.10.25.10:FF:000758">
    <property type="entry name" value="Laminin subunit gamma 1"/>
    <property type="match status" value="1"/>
</dbReference>
<feature type="domain" description="Laminin EGF-like" evidence="12">
    <location>
        <begin position="774"/>
        <end position="829"/>
    </location>
</feature>
<dbReference type="PROSITE" id="PS50027">
    <property type="entry name" value="EGF_LAM_2"/>
    <property type="match status" value="8"/>
</dbReference>
<feature type="domain" description="Laminin EGF-like" evidence="12">
    <location>
        <begin position="990"/>
        <end position="1035"/>
    </location>
</feature>
<dbReference type="Gene3D" id="2.10.25.10">
    <property type="entry name" value="Laminin"/>
    <property type="match status" value="10"/>
</dbReference>
<proteinExistence type="predicted"/>
<dbReference type="Pfam" id="PF00052">
    <property type="entry name" value="Laminin_B"/>
    <property type="match status" value="1"/>
</dbReference>
<feature type="disulfide bond" evidence="9">
    <location>
        <begin position="797"/>
        <end position="806"/>
    </location>
</feature>
<evidence type="ECO:0000256" key="11">
    <source>
        <dbReference type="SAM" id="SignalP"/>
    </source>
</evidence>
<dbReference type="Pfam" id="PF00055">
    <property type="entry name" value="Laminin_N"/>
    <property type="match status" value="1"/>
</dbReference>
<evidence type="ECO:0000256" key="6">
    <source>
        <dbReference type="ARBA" id="ARBA00023180"/>
    </source>
</evidence>
<dbReference type="EMBL" id="GEDC01031149">
    <property type="protein sequence ID" value="JAS06149.1"/>
    <property type="molecule type" value="Transcribed_RNA"/>
</dbReference>
<dbReference type="PRINTS" id="PR00011">
    <property type="entry name" value="EGFLAMININ"/>
</dbReference>
<dbReference type="SMART" id="SM00180">
    <property type="entry name" value="EGF_Lam"/>
    <property type="match status" value="11"/>
</dbReference>
<dbReference type="GO" id="GO:0009887">
    <property type="term" value="P:animal organ morphogenesis"/>
    <property type="evidence" value="ECO:0007669"/>
    <property type="project" value="TreeGrafter"/>
</dbReference>
<feature type="coiled-coil region" evidence="10">
    <location>
        <begin position="1040"/>
        <end position="1067"/>
    </location>
</feature>
<feature type="disulfide bond" evidence="9">
    <location>
        <begin position="854"/>
        <end position="863"/>
    </location>
</feature>
<protein>
    <recommendedName>
        <fullName evidence="16">Laminin subunit gamma-1</fullName>
    </recommendedName>
</protein>
<accession>A0A1B6BYP6</accession>
<evidence type="ECO:0000256" key="8">
    <source>
        <dbReference type="ARBA" id="ARBA00065619"/>
    </source>
</evidence>
<dbReference type="SUPFAM" id="SSF57196">
    <property type="entry name" value="EGF/Laminin"/>
    <property type="match status" value="10"/>
</dbReference>
<dbReference type="PROSITE" id="PS01248">
    <property type="entry name" value="EGF_LAM_1"/>
    <property type="match status" value="4"/>
</dbReference>
<dbReference type="InterPro" id="IPR000034">
    <property type="entry name" value="Laminin_IV"/>
</dbReference>
<evidence type="ECO:0000256" key="5">
    <source>
        <dbReference type="ARBA" id="ARBA00023157"/>
    </source>
</evidence>
<comment type="subcellular location">
    <subcellularLocation>
        <location evidence="1">Secreted</location>
    </subcellularLocation>
</comment>
<feature type="coiled-coil region" evidence="10">
    <location>
        <begin position="1415"/>
        <end position="1478"/>
    </location>
</feature>
<evidence type="ECO:0000256" key="1">
    <source>
        <dbReference type="ARBA" id="ARBA00004613"/>
    </source>
</evidence>
<dbReference type="FunFam" id="2.10.25.10:FF:000067">
    <property type="entry name" value="Laminin subunit gamma 1"/>
    <property type="match status" value="2"/>
</dbReference>
<feature type="domain" description="Laminin EGF-like" evidence="12">
    <location>
        <begin position="442"/>
        <end position="494"/>
    </location>
</feature>
<feature type="disulfide bond" evidence="9">
    <location>
        <begin position="743"/>
        <end position="752"/>
    </location>
</feature>
<evidence type="ECO:0008006" key="16">
    <source>
        <dbReference type="Google" id="ProtNLM"/>
    </source>
</evidence>
<dbReference type="PANTHER" id="PTHR10574">
    <property type="entry name" value="NETRIN/LAMININ-RELATED"/>
    <property type="match status" value="1"/>
</dbReference>
<feature type="coiled-coil region" evidence="10">
    <location>
        <begin position="1528"/>
        <end position="1610"/>
    </location>
</feature>
<feature type="domain" description="Laminin EGF-like" evidence="12">
    <location>
        <begin position="725"/>
        <end position="773"/>
    </location>
</feature>
<comment type="caution">
    <text evidence="9">Lacks conserved residue(s) required for the propagation of feature annotation.</text>
</comment>
<dbReference type="Pfam" id="PF00053">
    <property type="entry name" value="EGF_laminin"/>
    <property type="match status" value="11"/>
</dbReference>
<dbReference type="FunFam" id="2.10.25.10:FF:000166">
    <property type="entry name" value="laminin subunit gamma-1"/>
    <property type="match status" value="1"/>
</dbReference>
<dbReference type="InterPro" id="IPR050440">
    <property type="entry name" value="Laminin/Netrin_ECM"/>
</dbReference>
<feature type="disulfide bond" evidence="9">
    <location>
        <begin position="990"/>
        <end position="1002"/>
    </location>
</feature>
<dbReference type="InterPro" id="IPR008211">
    <property type="entry name" value="Laminin_N"/>
</dbReference>
<dbReference type="SMART" id="SM00281">
    <property type="entry name" value="LamB"/>
    <property type="match status" value="1"/>
</dbReference>
<evidence type="ECO:0000256" key="9">
    <source>
        <dbReference type="PROSITE-ProRule" id="PRU00460"/>
    </source>
</evidence>
<feature type="coiled-coil region" evidence="10">
    <location>
        <begin position="1195"/>
        <end position="1222"/>
    </location>
</feature>
<sequence>MWCGALIWLVCIVKFVYCEVAQGEKLSTNEGGKHECYDKQNRPQRCLPAFENAAFNMPIEATNTCGQNGPTTYCIQKSVQEAIKSCQECTATGPNSHPAAYLTDFANQTSTWWQSETMFEEIQYPNQVNLTIRLRKAFDITYVRLSFQSPRPESFAIYKRKSENDPWVPFQFYSSSCRDTYGLPDRNYALAGEETRALCTSEYSDISPLTKGNVPFATLDGRPSAYFFDSSPELQDWVTAFDIRITLDRLNTFGDEVFGDRQVLQSYYYAISDFDVGARCKCNGHASECVSSYDVHGSTRRVCKCEHNTAGPDCNECLPFYNDAPWGRANETHVHECKSCNCNGFSNRCYFDQSLYDSTGHGGHCLDCTGNRDGPNCERCRDDYYQTDSSYCIACNCNETGSRSLQCNSEGKCQCKPGVTGEKCDRCDVNYYDFSPQGCKPCDCYLPGSFQNEPSCDPYSGVCVCKENVEGQRCRGCKPGFFNLDEFNEFGCTPCFCYGHSSVCRSAPGYSKVLIESMFARNNERWHGEDLQSHDIPMQYNGLTQTISLSAPGREAIYFLAPDRFLGDQRASYNRDLVFKLRIGDSGIVPSIKDVVLEGAGKDIAQTIFGQGNPLPSVQTQEYKFRLHENSDYGWQPRLSARDFISILSNLTAIKIRGTYTLQGVGFIDDVRLETARRGAAGAPATWIEMCTCPQGYVGQFCESCAPGYRHDPVSGGPFAPCVPCNCHGHAEICDADTGRCICQHNTAGDNCERCARGFYGNSLQGTLYDCKRCPCPNQGPCMEIGDVNNTIMCLECPKGYTGPHCDICSDGYFGDPRGIHGSVQLCQPCDCNLNVDLNAVGNCNRTTGQCLKCIYNTGGFQCDQCLPGFYGDALALPKGDCKPCQCYYAGTQETKLDHTGPSVCDQLSGQCQCKPHVFGTNCDQCEPGYFNIISGKGCDPCNCDPVGSLNTSCDVLSGQCKCQPGVSGQRCDVCEAYFYGFSYSGCKHCDCDAIGSSALQCDSSGQCHCLDNVEGRRCDRCKENKYDRQKGCVDCPACYNLIQDAVDKHRANLNELNKVLKNIADNPTVISDSEFEENLLKVTASVDQLWKEALAGAKGETDTSLTATLIDLNNQLDLVTKLVSNATKWIENAAELTSQAQKNATQAEDTQAEARRVLQIALDYLQTDGATALQNALKRSAAFGQQSNQMSQIAREARLLAKKHEENASEIKALAENALNLSTQAYNLGYQVVTTQVKMGTELMGLKSHLRDMESKLNHTKDSVNMTSKSVRGVYDEALSLYTEIHALNIPDINTGSIKENALETGNKAKKVIDEANNLLGINQDKLISTNKLINDSEIILQQGKRQQQIADELLANADAAYAKAEEAVKLGNKTLQEAQQTYNTLLKFDNQVQESKDKAAQALSTTSDIKKLIEEAKVKTVNAQQALAGAENDAELARDTAKDAQQKYADQASQEADKILRNAERTKGEAGKLRDEAEVLAGRIATTASKVMQLGNQAIKDQEVVNDAKLKVGQAKTSSSDASLQVEKALEDVKSIIKELNELADIDVDNLNDIEIRLREAENNFYDIKLDEELQSLTKIRIQQSQLVKNYQEELARLRTDVDNIEDINDALPVGCWKRTRLEP</sequence>
<evidence type="ECO:0000256" key="2">
    <source>
        <dbReference type="ARBA" id="ARBA00022525"/>
    </source>
</evidence>
<dbReference type="PANTHER" id="PTHR10574:SF435">
    <property type="entry name" value="LAMININ SUBUNIT GAMMA-1"/>
    <property type="match status" value="1"/>
</dbReference>
<dbReference type="SMART" id="SM00136">
    <property type="entry name" value="LamNT"/>
    <property type="match status" value="1"/>
</dbReference>
<feature type="domain" description="Laminin EGF-like" evidence="12">
    <location>
        <begin position="395"/>
        <end position="441"/>
    </location>
</feature>
<keyword evidence="10" id="KW-0175">Coiled coil</keyword>
<feature type="signal peptide" evidence="11">
    <location>
        <begin position="1"/>
        <end position="18"/>
    </location>
</feature>
<feature type="domain" description="Laminin EGF-like" evidence="12">
    <location>
        <begin position="885"/>
        <end position="941"/>
    </location>
</feature>
<dbReference type="PROSITE" id="PS51117">
    <property type="entry name" value="LAMININ_NTER"/>
    <property type="match status" value="1"/>
</dbReference>
<evidence type="ECO:0000256" key="7">
    <source>
        <dbReference type="ARBA" id="ARBA00023292"/>
    </source>
</evidence>
<reference evidence="15" key="1">
    <citation type="submission" date="2015-12" db="EMBL/GenBank/DDBJ databases">
        <title>De novo transcriptome assembly of four potential Pierce s Disease insect vectors from Arizona vineyards.</title>
        <authorList>
            <person name="Tassone E.E."/>
        </authorList>
    </citation>
    <scope>NUCLEOTIDE SEQUENCE</scope>
</reference>
<dbReference type="Gene3D" id="2.60.120.260">
    <property type="entry name" value="Galactose-binding domain-like"/>
    <property type="match status" value="1"/>
</dbReference>
<dbReference type="CDD" id="cd00055">
    <property type="entry name" value="EGF_Lam"/>
    <property type="match status" value="8"/>
</dbReference>
<gene>
    <name evidence="15" type="ORF">g.8459</name>
</gene>
<feature type="domain" description="Laminin EGF-like" evidence="12">
    <location>
        <begin position="830"/>
        <end position="884"/>
    </location>
</feature>
<feature type="disulfide bond" evidence="9">
    <location>
        <begin position="1010"/>
        <end position="1019"/>
    </location>
</feature>
<dbReference type="InterPro" id="IPR002049">
    <property type="entry name" value="LE_dom"/>
</dbReference>
<dbReference type="GO" id="GO:0005576">
    <property type="term" value="C:extracellular region"/>
    <property type="evidence" value="ECO:0007669"/>
    <property type="project" value="UniProtKB-SubCell"/>
</dbReference>
<feature type="disulfide bond" evidence="9">
    <location>
        <begin position="944"/>
        <end position="961"/>
    </location>
</feature>
<evidence type="ECO:0000256" key="3">
    <source>
        <dbReference type="ARBA" id="ARBA00022729"/>
    </source>
</evidence>
<organism evidence="15">
    <name type="scientific">Clastoptera arizonana</name>
    <name type="common">Arizona spittle bug</name>
    <dbReference type="NCBI Taxonomy" id="38151"/>
    <lineage>
        <taxon>Eukaryota</taxon>
        <taxon>Metazoa</taxon>
        <taxon>Ecdysozoa</taxon>
        <taxon>Arthropoda</taxon>
        <taxon>Hexapoda</taxon>
        <taxon>Insecta</taxon>
        <taxon>Pterygota</taxon>
        <taxon>Neoptera</taxon>
        <taxon>Paraneoptera</taxon>
        <taxon>Hemiptera</taxon>
        <taxon>Auchenorrhyncha</taxon>
        <taxon>Cercopoidea</taxon>
        <taxon>Clastopteridae</taxon>
        <taxon>Clastoptera</taxon>
    </lineage>
</organism>
<dbReference type="FunFam" id="2.10.25.10:FF:000105">
    <property type="entry name" value="laminin subunit gamma-1"/>
    <property type="match status" value="1"/>
</dbReference>
<name>A0A1B6BYP6_9HEMI</name>
<dbReference type="FunFam" id="2.10.25.10:FF:000051">
    <property type="entry name" value="Laminin subunit alpha 4"/>
    <property type="match status" value="1"/>
</dbReference>
<dbReference type="PROSITE" id="PS51115">
    <property type="entry name" value="LAMININ_IVA"/>
    <property type="match status" value="1"/>
</dbReference>
<feature type="domain" description="Laminin EGF-like" evidence="12">
    <location>
        <begin position="942"/>
        <end position="989"/>
    </location>
</feature>
<evidence type="ECO:0000313" key="15">
    <source>
        <dbReference type="EMBL" id="JAS06149.1"/>
    </source>
</evidence>
<evidence type="ECO:0000259" key="14">
    <source>
        <dbReference type="PROSITE" id="PS51117"/>
    </source>
</evidence>
<keyword evidence="4" id="KW-0677">Repeat</keyword>
<keyword evidence="3 11" id="KW-0732">Signal</keyword>
<keyword evidence="7 9" id="KW-0424">Laminin EGF-like domain</keyword>